<proteinExistence type="predicted"/>
<feature type="compositionally biased region" description="Basic and acidic residues" evidence="1">
    <location>
        <begin position="357"/>
        <end position="367"/>
    </location>
</feature>
<keyword evidence="3" id="KW-1185">Reference proteome</keyword>
<dbReference type="InterPro" id="IPR027417">
    <property type="entry name" value="P-loop_NTPase"/>
</dbReference>
<sequence>MKKFQLFVLDDDMIYAERLAIFIRATEFAERMQVKLFSQVELLLQVLEEPSHSGVLLISDAFYPLLQHHRTSLSKVFLSQYIRNSESPETIHPFLFRFQPLHELVSHIQALYTERSPSGSGRTQMNRTRVISVYSSSGNAGKSITAVHMAKQLAFRGERVLYLSMESISVASQWLQGESGRLSQLLYYLKDSSESIGPKLALLKSHDATRRFDYLTPLEQMREMQEMSGEQVKKLFASIVGLSVYDTLIVDLETSVHPRIIKSLELSDVIIWLIRDDWNDAFRTKTLLKQMSAYPQIRFVMTSFRGNHTNSFDFLGKELTFKLPYIPDWKVMSSAEQVWQSDIFSEQVHVMLQTVSNEKEGSSKEGAHSYLKSRAV</sequence>
<name>A0ABM9BXC0_9BACL</name>
<dbReference type="Proteomes" id="UP000838821">
    <property type="component" value="Unassembled WGS sequence"/>
</dbReference>
<organism evidence="2 3">
    <name type="scientific">Paenibacillus allorhizoplanae</name>
    <dbReference type="NCBI Taxonomy" id="2905648"/>
    <lineage>
        <taxon>Bacteria</taxon>
        <taxon>Bacillati</taxon>
        <taxon>Bacillota</taxon>
        <taxon>Bacilli</taxon>
        <taxon>Bacillales</taxon>
        <taxon>Paenibacillaceae</taxon>
        <taxon>Paenibacillus</taxon>
    </lineage>
</organism>
<evidence type="ECO:0000313" key="2">
    <source>
        <dbReference type="EMBL" id="CAH1196546.1"/>
    </source>
</evidence>
<evidence type="ECO:0000313" key="3">
    <source>
        <dbReference type="Proteomes" id="UP000838821"/>
    </source>
</evidence>
<feature type="region of interest" description="Disordered" evidence="1">
    <location>
        <begin position="356"/>
        <end position="376"/>
    </location>
</feature>
<evidence type="ECO:0008006" key="4">
    <source>
        <dbReference type="Google" id="ProtNLM"/>
    </source>
</evidence>
<gene>
    <name evidence="2" type="ORF">PAECIP111891_00892</name>
</gene>
<reference evidence="2" key="1">
    <citation type="submission" date="2022-01" db="EMBL/GenBank/DDBJ databases">
        <authorList>
            <person name="Criscuolo A."/>
        </authorList>
    </citation>
    <scope>NUCLEOTIDE SEQUENCE</scope>
    <source>
        <strain evidence="2">CIP111891</strain>
    </source>
</reference>
<accession>A0ABM9BXC0</accession>
<dbReference type="EMBL" id="CAKMMW010000002">
    <property type="protein sequence ID" value="CAH1196546.1"/>
    <property type="molecule type" value="Genomic_DNA"/>
</dbReference>
<evidence type="ECO:0000256" key="1">
    <source>
        <dbReference type="SAM" id="MobiDB-lite"/>
    </source>
</evidence>
<dbReference type="Gene3D" id="3.40.50.10850">
    <property type="entry name" value="Ntrc-like two-domain protein"/>
    <property type="match status" value="1"/>
</dbReference>
<dbReference type="RefSeq" id="WP_236284952.1">
    <property type="nucleotide sequence ID" value="NZ_CAKMMW010000002.1"/>
</dbReference>
<dbReference type="Gene3D" id="3.40.50.300">
    <property type="entry name" value="P-loop containing nucleotide triphosphate hydrolases"/>
    <property type="match status" value="1"/>
</dbReference>
<dbReference type="SUPFAM" id="SSF52540">
    <property type="entry name" value="P-loop containing nucleoside triphosphate hydrolases"/>
    <property type="match status" value="1"/>
</dbReference>
<comment type="caution">
    <text evidence="2">The sequence shown here is derived from an EMBL/GenBank/DDBJ whole genome shotgun (WGS) entry which is preliminary data.</text>
</comment>
<protein>
    <recommendedName>
        <fullName evidence="4">ParA family protein</fullName>
    </recommendedName>
</protein>